<accession>A0A067SCZ5</accession>
<sequence>MYFSVVVIAIALLYADPANAVDHLILVGGNGALAFDPPDITAAAGDTIVFEFQGNNHSVTQSTFANPCTRQIRPSLGISSGFMPVAAGTTALPQWLINVDDVTVPLWFFCAQISPVSHCNQGMVLSVNAPAGQTFVQFQESFPYTLLGLRPSNPNNRQ</sequence>
<dbReference type="InterPro" id="IPR008972">
    <property type="entry name" value="Cupredoxin"/>
</dbReference>
<dbReference type="Gene3D" id="2.60.40.420">
    <property type="entry name" value="Cupredoxins - blue copper proteins"/>
    <property type="match status" value="1"/>
</dbReference>
<dbReference type="Proteomes" id="UP000027222">
    <property type="component" value="Unassembled WGS sequence"/>
</dbReference>
<proteinExistence type="predicted"/>
<reference evidence="3" key="1">
    <citation type="journal article" date="2014" name="Proc. Natl. Acad. Sci. U.S.A.">
        <title>Extensive sampling of basidiomycete genomes demonstrates inadequacy of the white-rot/brown-rot paradigm for wood decay fungi.</title>
        <authorList>
            <person name="Riley R."/>
            <person name="Salamov A.A."/>
            <person name="Brown D.W."/>
            <person name="Nagy L.G."/>
            <person name="Floudas D."/>
            <person name="Held B.W."/>
            <person name="Levasseur A."/>
            <person name="Lombard V."/>
            <person name="Morin E."/>
            <person name="Otillar R."/>
            <person name="Lindquist E.A."/>
            <person name="Sun H."/>
            <person name="LaButti K.M."/>
            <person name="Schmutz J."/>
            <person name="Jabbour D."/>
            <person name="Luo H."/>
            <person name="Baker S.E."/>
            <person name="Pisabarro A.G."/>
            <person name="Walton J.D."/>
            <person name="Blanchette R.A."/>
            <person name="Henrissat B."/>
            <person name="Martin F."/>
            <person name="Cullen D."/>
            <person name="Hibbett D.S."/>
            <person name="Grigoriev I.V."/>
        </authorList>
    </citation>
    <scope>NUCLEOTIDE SEQUENCE [LARGE SCALE GENOMIC DNA]</scope>
    <source>
        <strain evidence="3">CBS 339.88</strain>
    </source>
</reference>
<feature type="chain" id="PRO_5001648345" description="Phytocyanin domain-containing protein" evidence="1">
    <location>
        <begin position="21"/>
        <end position="158"/>
    </location>
</feature>
<dbReference type="EMBL" id="KL142406">
    <property type="protein sequence ID" value="KDR68800.1"/>
    <property type="molecule type" value="Genomic_DNA"/>
</dbReference>
<dbReference type="AlphaFoldDB" id="A0A067SCZ5"/>
<dbReference type="PANTHER" id="PTHR34883:SF15">
    <property type="entry name" value="EXTRACELLULAR SERINE-RICH PROTEIN"/>
    <property type="match status" value="1"/>
</dbReference>
<keyword evidence="3" id="KW-1185">Reference proteome</keyword>
<keyword evidence="1" id="KW-0732">Signal</keyword>
<evidence type="ECO:0000256" key="1">
    <source>
        <dbReference type="SAM" id="SignalP"/>
    </source>
</evidence>
<evidence type="ECO:0000313" key="2">
    <source>
        <dbReference type="EMBL" id="KDR68800.1"/>
    </source>
</evidence>
<evidence type="ECO:0008006" key="4">
    <source>
        <dbReference type="Google" id="ProtNLM"/>
    </source>
</evidence>
<dbReference type="SUPFAM" id="SSF49503">
    <property type="entry name" value="Cupredoxins"/>
    <property type="match status" value="1"/>
</dbReference>
<protein>
    <recommendedName>
        <fullName evidence="4">Phytocyanin domain-containing protein</fullName>
    </recommendedName>
</protein>
<dbReference type="HOGENOM" id="CLU_053381_7_2_1"/>
<dbReference type="PANTHER" id="PTHR34883">
    <property type="entry name" value="SERINE-RICH PROTEIN, PUTATIVE-RELATED-RELATED"/>
    <property type="match status" value="1"/>
</dbReference>
<gene>
    <name evidence="2" type="ORF">GALMADRAFT_1031158</name>
</gene>
<organism evidence="2 3">
    <name type="scientific">Galerina marginata (strain CBS 339.88)</name>
    <dbReference type="NCBI Taxonomy" id="685588"/>
    <lineage>
        <taxon>Eukaryota</taxon>
        <taxon>Fungi</taxon>
        <taxon>Dikarya</taxon>
        <taxon>Basidiomycota</taxon>
        <taxon>Agaricomycotina</taxon>
        <taxon>Agaricomycetes</taxon>
        <taxon>Agaricomycetidae</taxon>
        <taxon>Agaricales</taxon>
        <taxon>Agaricineae</taxon>
        <taxon>Strophariaceae</taxon>
        <taxon>Galerina</taxon>
    </lineage>
</organism>
<dbReference type="STRING" id="685588.A0A067SCZ5"/>
<name>A0A067SCZ5_GALM3</name>
<dbReference type="OrthoDB" id="1921208at2759"/>
<dbReference type="CDD" id="cd00920">
    <property type="entry name" value="Cupredoxin"/>
    <property type="match status" value="1"/>
</dbReference>
<feature type="signal peptide" evidence="1">
    <location>
        <begin position="1"/>
        <end position="20"/>
    </location>
</feature>
<dbReference type="InterPro" id="IPR052953">
    <property type="entry name" value="Ser-rich/MCO-related"/>
</dbReference>
<evidence type="ECO:0000313" key="3">
    <source>
        <dbReference type="Proteomes" id="UP000027222"/>
    </source>
</evidence>